<dbReference type="PANTHER" id="PTHR23295">
    <property type="entry name" value="NUCLEAR RECEPTOR COACTIVATOR 5-RELATED"/>
    <property type="match status" value="1"/>
</dbReference>
<feature type="compositionally biased region" description="Polar residues" evidence="2">
    <location>
        <begin position="893"/>
        <end position="902"/>
    </location>
</feature>
<dbReference type="Proteomes" id="UP000243515">
    <property type="component" value="Unassembled WGS sequence"/>
</dbReference>
<dbReference type="InterPro" id="IPR012677">
    <property type="entry name" value="Nucleotide-bd_a/b_plait_sf"/>
</dbReference>
<feature type="compositionally biased region" description="Polar residues" evidence="2">
    <location>
        <begin position="244"/>
        <end position="260"/>
    </location>
</feature>
<organism evidence="4 5">
    <name type="scientific">Elaphomyces granulatus</name>
    <dbReference type="NCBI Taxonomy" id="519963"/>
    <lineage>
        <taxon>Eukaryota</taxon>
        <taxon>Fungi</taxon>
        <taxon>Dikarya</taxon>
        <taxon>Ascomycota</taxon>
        <taxon>Pezizomycotina</taxon>
        <taxon>Eurotiomycetes</taxon>
        <taxon>Eurotiomycetidae</taxon>
        <taxon>Eurotiales</taxon>
        <taxon>Elaphomycetaceae</taxon>
        <taxon>Elaphomyces</taxon>
    </lineage>
</organism>
<dbReference type="CDD" id="cd12342">
    <property type="entry name" value="RRM_Nab3p"/>
    <property type="match status" value="1"/>
</dbReference>
<dbReference type="AlphaFoldDB" id="A0A232M4T5"/>
<feature type="region of interest" description="Disordered" evidence="2">
    <location>
        <begin position="546"/>
        <end position="691"/>
    </location>
</feature>
<sequence length="967" mass="104858">MTSSSPDEAIHFRGKTLTPESPRPLHIPEPSNIPVLLNQMDPVFNDTATYDKPNSSHERSLERVPFLGLVNASAIKVNGGGDTQEGQDPGSFQAGSQQVNGEREKRIDVTLSATTNTFPSNHHSSPSPSTLLSASTSPAVTEPSIVPGEAIPSWSTRSSDAAPLLDPPISQIPSQTALPPLPSPLPPTPQALQAPSSAEAAAPAPAPTPVPALPVALDSFPPSPAPFPTAPFANIEVDAPDPRSNLSSVSQDGSFWTQSTERTRRVAEEDGVDFQNLLNNLSSSTSTAPSGPIMTAIVSSPANDAVVPQPMSERALPPPMGLPPRPPPQEKPSVHPNYAPSDDIRSYHHFPPQNPSTSAAYANATPQSNYHPNPALPPLVAAPGAAPGMSPGANGLPPPPVATFQQQPHPQPTSMKSQESSNPQSHKSNRLDRHAARQPQTGEDDTPWGPDVQKKYDEFLHDERVYVTEGLWDRFPQGSRLFVGNLPTERVTKRDLFHVFHKYGKLAQISIKQAYGFVQFLDANACYQALQAEQGGVVRGRKIHLEISKPQRNSRQAPLPTETARSTTSRRSRSPDYGRNSGGGGGGSGRSLRSQSDRYERSYESGRPPFSDFRDEPATRRRDDYRPPRSPSPRSFRARDEYRSRDRTPERYDRRERRRSRSPYTRDRRYRSPSPRRGYESDSDLPFPRRAPRDVPDVQIIVLDDVDGNFIYHIESSFKSRGLKVDVLILNPRISVSTVIRRQLVEGVIGVVKVARSHQFSGKIPLQVFDRSSGVDNARSNDYAELDLNVAAEIIIHAQTTQRASVPNPYPPNPGFSAPQFPPAPPPQPPIPSLSNPSQIASLISTLDGPSLQTLLGALQQPQPPAQPAQAPFAPANASHPVDLASLLSTATRHQNPPQSLTGVPGPPPQPLPAPPFGLQAPKPPIPDPSNLMSLLAKGLGGHPPPNQPTVGPHVQNIVNQFAKWKH</sequence>
<feature type="region of interest" description="Disordered" evidence="2">
    <location>
        <begin position="76"/>
        <end position="268"/>
    </location>
</feature>
<dbReference type="Gene3D" id="3.40.50.800">
    <property type="entry name" value="Anticodon-binding domain"/>
    <property type="match status" value="1"/>
</dbReference>
<feature type="region of interest" description="Disordered" evidence="2">
    <location>
        <begin position="802"/>
        <end position="837"/>
    </location>
</feature>
<feature type="region of interest" description="Disordered" evidence="2">
    <location>
        <begin position="304"/>
        <end position="453"/>
    </location>
</feature>
<dbReference type="GO" id="GO:0003723">
    <property type="term" value="F:RNA binding"/>
    <property type="evidence" value="ECO:0007669"/>
    <property type="project" value="UniProtKB-UniRule"/>
</dbReference>
<dbReference type="InterPro" id="IPR035979">
    <property type="entry name" value="RBD_domain_sf"/>
</dbReference>
<feature type="compositionally biased region" description="Low complexity" evidence="2">
    <location>
        <begin position="190"/>
        <end position="203"/>
    </location>
</feature>
<feature type="domain" description="RRM" evidence="3">
    <location>
        <begin position="479"/>
        <end position="550"/>
    </location>
</feature>
<keyword evidence="1" id="KW-0694">RNA-binding</keyword>
<evidence type="ECO:0000256" key="2">
    <source>
        <dbReference type="SAM" id="MobiDB-lite"/>
    </source>
</evidence>
<dbReference type="PROSITE" id="PS50102">
    <property type="entry name" value="RRM"/>
    <property type="match status" value="1"/>
</dbReference>
<dbReference type="InterPro" id="IPR000504">
    <property type="entry name" value="RRM_dom"/>
</dbReference>
<dbReference type="EMBL" id="NPHW01002473">
    <property type="protein sequence ID" value="OXV11396.1"/>
    <property type="molecule type" value="Genomic_DNA"/>
</dbReference>
<keyword evidence="5" id="KW-1185">Reference proteome</keyword>
<feature type="compositionally biased region" description="Basic and acidic residues" evidence="2">
    <location>
        <begin position="612"/>
        <end position="627"/>
    </location>
</feature>
<feature type="region of interest" description="Disordered" evidence="2">
    <location>
        <begin position="893"/>
        <end position="927"/>
    </location>
</feature>
<reference evidence="4 5" key="1">
    <citation type="journal article" date="2015" name="Environ. Microbiol.">
        <title>Metagenome sequence of Elaphomyces granulatus from sporocarp tissue reveals Ascomycota ectomycorrhizal fingerprints of genome expansion and a Proteobacteria-rich microbiome.</title>
        <authorList>
            <person name="Quandt C.A."/>
            <person name="Kohler A."/>
            <person name="Hesse C.N."/>
            <person name="Sharpton T.J."/>
            <person name="Martin F."/>
            <person name="Spatafora J.W."/>
        </authorList>
    </citation>
    <scope>NUCLEOTIDE SEQUENCE [LARGE SCALE GENOMIC DNA]</scope>
    <source>
        <strain evidence="4 5">OSC145934</strain>
    </source>
</reference>
<dbReference type="SMART" id="SM00360">
    <property type="entry name" value="RRM"/>
    <property type="match status" value="1"/>
</dbReference>
<comment type="caution">
    <text evidence="4">The sequence shown here is derived from an EMBL/GenBank/DDBJ whole genome shotgun (WGS) entry which is preliminary data.</text>
</comment>
<feature type="compositionally biased region" description="Low complexity" evidence="2">
    <location>
        <begin position="378"/>
        <end position="393"/>
    </location>
</feature>
<feature type="compositionally biased region" description="Pro residues" evidence="2">
    <location>
        <begin position="179"/>
        <end position="189"/>
    </location>
</feature>
<gene>
    <name evidence="4" type="ORF">Egran_00838</name>
</gene>
<dbReference type="SUPFAM" id="SSF54928">
    <property type="entry name" value="RNA-binding domain, RBD"/>
    <property type="match status" value="1"/>
</dbReference>
<feature type="compositionally biased region" description="Polar residues" evidence="2">
    <location>
        <begin position="403"/>
        <end position="426"/>
    </location>
</feature>
<dbReference type="Pfam" id="PF00076">
    <property type="entry name" value="RRM_1"/>
    <property type="match status" value="1"/>
</dbReference>
<protein>
    <recommendedName>
        <fullName evidence="3">RRM domain-containing protein</fullName>
    </recommendedName>
</protein>
<dbReference type="InterPro" id="IPR034167">
    <property type="entry name" value="Nab3_RRM"/>
</dbReference>
<feature type="region of interest" description="Disordered" evidence="2">
    <location>
        <begin position="1"/>
        <end position="31"/>
    </location>
</feature>
<feature type="compositionally biased region" description="Low complexity" evidence="2">
    <location>
        <begin position="119"/>
        <end position="139"/>
    </location>
</feature>
<feature type="compositionally biased region" description="Pro residues" evidence="2">
    <location>
        <begin position="905"/>
        <end position="927"/>
    </location>
</feature>
<dbReference type="OrthoDB" id="10044938at2759"/>
<evidence type="ECO:0000313" key="5">
    <source>
        <dbReference type="Proteomes" id="UP000243515"/>
    </source>
</evidence>
<evidence type="ECO:0000256" key="1">
    <source>
        <dbReference type="PROSITE-ProRule" id="PRU00176"/>
    </source>
</evidence>
<feature type="compositionally biased region" description="Basic and acidic residues" evidence="2">
    <location>
        <begin position="595"/>
        <end position="604"/>
    </location>
</feature>
<evidence type="ECO:0000259" key="3">
    <source>
        <dbReference type="PROSITE" id="PS50102"/>
    </source>
</evidence>
<proteinExistence type="predicted"/>
<accession>A0A232M4T5</accession>
<dbReference type="SUPFAM" id="SSF52954">
    <property type="entry name" value="Class II aaRS ABD-related"/>
    <property type="match status" value="1"/>
</dbReference>
<feature type="compositionally biased region" description="Gly residues" evidence="2">
    <location>
        <begin position="580"/>
        <end position="589"/>
    </location>
</feature>
<evidence type="ECO:0000313" key="4">
    <source>
        <dbReference type="EMBL" id="OXV11396.1"/>
    </source>
</evidence>
<feature type="compositionally biased region" description="Polar residues" evidence="2">
    <location>
        <begin position="355"/>
        <end position="371"/>
    </location>
</feature>
<dbReference type="PANTHER" id="PTHR23295:SF6">
    <property type="entry name" value="NEOSIN, ISOFORM A"/>
    <property type="match status" value="1"/>
</dbReference>
<dbReference type="Gene3D" id="3.30.70.330">
    <property type="match status" value="1"/>
</dbReference>
<feature type="compositionally biased region" description="Pro residues" evidence="2">
    <location>
        <begin position="808"/>
        <end position="832"/>
    </location>
</feature>
<dbReference type="InterPro" id="IPR036621">
    <property type="entry name" value="Anticodon-bd_dom_sf"/>
</dbReference>
<name>A0A232M4T5_9EURO</name>
<feature type="compositionally biased region" description="Pro residues" evidence="2">
    <location>
        <begin position="316"/>
        <end position="330"/>
    </location>
</feature>
<dbReference type="InterPro" id="IPR052600">
    <property type="entry name" value="Nuc_rcpt_coact/corep"/>
</dbReference>
<feature type="compositionally biased region" description="Basic and acidic residues" evidence="2">
    <location>
        <begin position="637"/>
        <end position="655"/>
    </location>
</feature>